<comment type="caution">
    <text evidence="1">The sequence shown here is derived from an EMBL/GenBank/DDBJ whole genome shotgun (WGS) entry which is preliminary data.</text>
</comment>
<protein>
    <recommendedName>
        <fullName evidence="3">Calcineurin-like phosphoesterase domain-containing protein</fullName>
    </recommendedName>
</protein>
<dbReference type="RefSeq" id="WP_347325279.1">
    <property type="nucleotide sequence ID" value="NZ_JBCGUH010000005.1"/>
</dbReference>
<name>A0ABW4RNL1_9BACL</name>
<dbReference type="Proteomes" id="UP001597233">
    <property type="component" value="Unassembled WGS sequence"/>
</dbReference>
<organism evidence="1 2">
    <name type="scientific">Paenibacillus wenxiniae</name>
    <dbReference type="NCBI Taxonomy" id="1636843"/>
    <lineage>
        <taxon>Bacteria</taxon>
        <taxon>Bacillati</taxon>
        <taxon>Bacillota</taxon>
        <taxon>Bacilli</taxon>
        <taxon>Bacillales</taxon>
        <taxon>Paenibacillaceae</taxon>
        <taxon>Paenibacillus</taxon>
    </lineage>
</organism>
<gene>
    <name evidence="1" type="ORF">ACFSC9_17175</name>
</gene>
<evidence type="ECO:0000313" key="1">
    <source>
        <dbReference type="EMBL" id="MFD1887228.1"/>
    </source>
</evidence>
<evidence type="ECO:0000313" key="2">
    <source>
        <dbReference type="Proteomes" id="UP001597233"/>
    </source>
</evidence>
<sequence length="59" mass="6538">MATEGMKIAVIADIHGNIAALDDMIGHMHFVPDEHYEISPSMPENIHITLQHRVCTTAI</sequence>
<proteinExistence type="predicted"/>
<dbReference type="InterPro" id="IPR029052">
    <property type="entry name" value="Metallo-depent_PP-like"/>
</dbReference>
<dbReference type="SUPFAM" id="SSF56300">
    <property type="entry name" value="Metallo-dependent phosphatases"/>
    <property type="match status" value="1"/>
</dbReference>
<keyword evidence="2" id="KW-1185">Reference proteome</keyword>
<accession>A0ABW4RNL1</accession>
<evidence type="ECO:0008006" key="3">
    <source>
        <dbReference type="Google" id="ProtNLM"/>
    </source>
</evidence>
<dbReference type="EMBL" id="JBHUEH010000023">
    <property type="protein sequence ID" value="MFD1887228.1"/>
    <property type="molecule type" value="Genomic_DNA"/>
</dbReference>
<reference evidence="2" key="1">
    <citation type="journal article" date="2019" name="Int. J. Syst. Evol. Microbiol.">
        <title>The Global Catalogue of Microorganisms (GCM) 10K type strain sequencing project: providing services to taxonomists for standard genome sequencing and annotation.</title>
        <authorList>
            <consortium name="The Broad Institute Genomics Platform"/>
            <consortium name="The Broad Institute Genome Sequencing Center for Infectious Disease"/>
            <person name="Wu L."/>
            <person name="Ma J."/>
        </authorList>
    </citation>
    <scope>NUCLEOTIDE SEQUENCE [LARGE SCALE GENOMIC DNA]</scope>
    <source>
        <strain evidence="2">CCUG 54950</strain>
    </source>
</reference>